<evidence type="ECO:0000313" key="4">
    <source>
        <dbReference type="EMBL" id="MET3869196.1"/>
    </source>
</evidence>
<keyword evidence="5" id="KW-1185">Reference proteome</keyword>
<keyword evidence="4" id="KW-0436">Ligase</keyword>
<name>A0ABV2NRZ3_9HYPH</name>
<dbReference type="Proteomes" id="UP001549119">
    <property type="component" value="Unassembled WGS sequence"/>
</dbReference>
<proteinExistence type="inferred from homology"/>
<dbReference type="EMBL" id="JBEPNW010000002">
    <property type="protein sequence ID" value="MET3869196.1"/>
    <property type="molecule type" value="Genomic_DNA"/>
</dbReference>
<evidence type="ECO:0000259" key="3">
    <source>
        <dbReference type="Pfam" id="PF13193"/>
    </source>
</evidence>
<dbReference type="Pfam" id="PF00501">
    <property type="entry name" value="AMP-binding"/>
    <property type="match status" value="1"/>
</dbReference>
<dbReference type="CDD" id="cd05941">
    <property type="entry name" value="MCS"/>
    <property type="match status" value="1"/>
</dbReference>
<dbReference type="SUPFAM" id="SSF56801">
    <property type="entry name" value="Acetyl-CoA synthetase-like"/>
    <property type="match status" value="1"/>
</dbReference>
<feature type="domain" description="AMP-binding enzyme C-terminal" evidence="3">
    <location>
        <begin position="419"/>
        <end position="493"/>
    </location>
</feature>
<gene>
    <name evidence="4" type="ORF">ABIC20_006505</name>
</gene>
<dbReference type="NCBIfam" id="NF005702">
    <property type="entry name" value="PRK07514.1"/>
    <property type="match status" value="1"/>
</dbReference>
<evidence type="ECO:0000256" key="1">
    <source>
        <dbReference type="ARBA" id="ARBA00006432"/>
    </source>
</evidence>
<dbReference type="GO" id="GO:0016874">
    <property type="term" value="F:ligase activity"/>
    <property type="evidence" value="ECO:0007669"/>
    <property type="project" value="UniProtKB-KW"/>
</dbReference>
<dbReference type="RefSeq" id="WP_029361210.1">
    <property type="nucleotide sequence ID" value="NZ_JBEPNV010000001.1"/>
</dbReference>
<dbReference type="InterPro" id="IPR020845">
    <property type="entry name" value="AMP-binding_CS"/>
</dbReference>
<dbReference type="EC" id="6.2.1.-" evidence="4"/>
<dbReference type="PROSITE" id="PS00455">
    <property type="entry name" value="AMP_BINDING"/>
    <property type="match status" value="1"/>
</dbReference>
<dbReference type="InterPro" id="IPR025110">
    <property type="entry name" value="AMP-bd_C"/>
</dbReference>
<evidence type="ECO:0000259" key="2">
    <source>
        <dbReference type="Pfam" id="PF00501"/>
    </source>
</evidence>
<feature type="domain" description="AMP-dependent synthetase/ligase" evidence="2">
    <location>
        <begin position="13"/>
        <end position="368"/>
    </location>
</feature>
<dbReference type="InterPro" id="IPR042099">
    <property type="entry name" value="ANL_N_sf"/>
</dbReference>
<dbReference type="InterPro" id="IPR000873">
    <property type="entry name" value="AMP-dep_synth/lig_dom"/>
</dbReference>
<dbReference type="Gene3D" id="3.30.300.30">
    <property type="match status" value="1"/>
</dbReference>
<organism evidence="4 5">
    <name type="scientific">Methylobacterium radiotolerans</name>
    <dbReference type="NCBI Taxonomy" id="31998"/>
    <lineage>
        <taxon>Bacteria</taxon>
        <taxon>Pseudomonadati</taxon>
        <taxon>Pseudomonadota</taxon>
        <taxon>Alphaproteobacteria</taxon>
        <taxon>Hyphomicrobiales</taxon>
        <taxon>Methylobacteriaceae</taxon>
        <taxon>Methylobacterium</taxon>
    </lineage>
</organism>
<reference evidence="4 5" key="1">
    <citation type="submission" date="2024-06" db="EMBL/GenBank/DDBJ databases">
        <title>Genomics of switchgrass bacterial isolates.</title>
        <authorList>
            <person name="Shade A."/>
        </authorList>
    </citation>
    <scope>NUCLEOTIDE SEQUENCE [LARGE SCALE GENOMIC DNA]</scope>
    <source>
        <strain evidence="4 5">PvP084</strain>
    </source>
</reference>
<dbReference type="InterPro" id="IPR045851">
    <property type="entry name" value="AMP-bd_C_sf"/>
</dbReference>
<comment type="similarity">
    <text evidence="1">Belongs to the ATP-dependent AMP-binding enzyme family.</text>
</comment>
<sequence length="509" mass="53747">MTNHLFSLVRDGASDPAKTALETPDGRRYAYADLIARSGAYAAALRAAGVAPGDRVAVQVEKSPEVIFLYLGAVRAGAVFLPLNTAYTPAEIGYFLGDAEPTVFVCDPGRRDALTEAAAGVRQIWTLDGAGGGSAAEAANRAANRAADAGAAFADVPRGPEDLAAILYTSGTTGRSKGAMLTHDNLASNARTLVDSWRFTADDVLIHALPVFHTHGLFVATNTVLASGGSMLFLPRLDPKLILSLMPRASVLMGVPTFYTRLLKEPGLTPEAARGMRLFVSGSAPLLAETHREWQARTGHAILERYGMTETNMSTSNPYAGDRVAGTVGFPLPGVSLRVVDPETGAALGTDAVGMIEVKGPNVFQGYWRMPEKTAAEFRADGFFITGDLGKVDGRGYVHIVGRGKDLIISGGFNVYPKEVETEIDALPGVVESAVIGLAHPDFGEAVTAVVVGGAGCPDEAGVQAALEGRLARFKCPKRVLFVDELPRNTMGKVQKNLLREAHAGLYRA</sequence>
<protein>
    <submittedName>
        <fullName evidence="4">Malonyl-CoA/methylmalonyl-CoA synthetase</fullName>
        <ecNumber evidence="4">6.2.1.-</ecNumber>
    </submittedName>
</protein>
<evidence type="ECO:0000313" key="5">
    <source>
        <dbReference type="Proteomes" id="UP001549119"/>
    </source>
</evidence>
<dbReference type="PANTHER" id="PTHR43201">
    <property type="entry name" value="ACYL-COA SYNTHETASE"/>
    <property type="match status" value="1"/>
</dbReference>
<comment type="caution">
    <text evidence="4">The sequence shown here is derived from an EMBL/GenBank/DDBJ whole genome shotgun (WGS) entry which is preliminary data.</text>
</comment>
<accession>A0ABV2NRZ3</accession>
<dbReference type="Pfam" id="PF13193">
    <property type="entry name" value="AMP-binding_C"/>
    <property type="match status" value="1"/>
</dbReference>
<dbReference type="Gene3D" id="3.40.50.12780">
    <property type="entry name" value="N-terminal domain of ligase-like"/>
    <property type="match status" value="1"/>
</dbReference>
<dbReference type="PANTHER" id="PTHR43201:SF8">
    <property type="entry name" value="ACYL-COA SYNTHETASE FAMILY MEMBER 3"/>
    <property type="match status" value="1"/>
</dbReference>